<name>A0ABN5GY84_9FIRM</name>
<protein>
    <recommendedName>
        <fullName evidence="4">Nudix hydrolase domain-containing protein</fullName>
    </recommendedName>
</protein>
<evidence type="ECO:0000256" key="1">
    <source>
        <dbReference type="ARBA" id="ARBA00001946"/>
    </source>
</evidence>
<feature type="domain" description="Nudix hydrolase" evidence="4">
    <location>
        <begin position="64"/>
        <end position="190"/>
    </location>
</feature>
<proteinExistence type="inferred from homology"/>
<dbReference type="PANTHER" id="PTHR43046:SF16">
    <property type="entry name" value="ADP-RIBOSE PYROPHOSPHATASE YJHB-RELATED"/>
    <property type="match status" value="1"/>
</dbReference>
<evidence type="ECO:0000259" key="4">
    <source>
        <dbReference type="PROSITE" id="PS51462"/>
    </source>
</evidence>
<dbReference type="InterPro" id="IPR015797">
    <property type="entry name" value="NUDIX_hydrolase-like_dom_sf"/>
</dbReference>
<evidence type="ECO:0000313" key="6">
    <source>
        <dbReference type="Proteomes" id="UP000325292"/>
    </source>
</evidence>
<keyword evidence="2 3" id="KW-0378">Hydrolase</keyword>
<dbReference type="Pfam" id="PF00293">
    <property type="entry name" value="NUDIX"/>
    <property type="match status" value="1"/>
</dbReference>
<dbReference type="Gene3D" id="3.90.79.10">
    <property type="entry name" value="Nucleoside Triphosphate Pyrophosphohydrolase"/>
    <property type="match status" value="1"/>
</dbReference>
<evidence type="ECO:0000256" key="2">
    <source>
        <dbReference type="ARBA" id="ARBA00022801"/>
    </source>
</evidence>
<evidence type="ECO:0000256" key="3">
    <source>
        <dbReference type="RuleBase" id="RU003476"/>
    </source>
</evidence>
<dbReference type="InterPro" id="IPR020476">
    <property type="entry name" value="Nudix_hydrolase"/>
</dbReference>
<dbReference type="PROSITE" id="PS00893">
    <property type="entry name" value="NUDIX_BOX"/>
    <property type="match status" value="1"/>
</dbReference>
<comment type="cofactor">
    <cofactor evidence="1">
        <name>Mg(2+)</name>
        <dbReference type="ChEBI" id="CHEBI:18420"/>
    </cofactor>
</comment>
<dbReference type="PANTHER" id="PTHR43046">
    <property type="entry name" value="GDP-MANNOSE MANNOSYL HYDROLASE"/>
    <property type="match status" value="1"/>
</dbReference>
<dbReference type="PRINTS" id="PR00502">
    <property type="entry name" value="NUDIXFAMILY"/>
</dbReference>
<keyword evidence="6" id="KW-1185">Reference proteome</keyword>
<reference evidence="5 6" key="1">
    <citation type="journal article" date="2019" name="Sci. Rep.">
        <title>Sulfobacillus thermotolerans: new insights into resistance and metabolic capacities of acidophilic chemolithotrophs.</title>
        <authorList>
            <person name="Panyushkina A.E."/>
            <person name="Babenko V.V."/>
            <person name="Nikitina A.S."/>
            <person name="Selezneva O.V."/>
            <person name="Tsaplina I.A."/>
            <person name="Letarova M.A."/>
            <person name="Kostryukova E.S."/>
            <person name="Letarov A.V."/>
        </authorList>
    </citation>
    <scope>NUCLEOTIDE SEQUENCE [LARGE SCALE GENOMIC DNA]</scope>
    <source>
        <strain evidence="5 6">Kr1</strain>
    </source>
</reference>
<dbReference type="PROSITE" id="PS51462">
    <property type="entry name" value="NUDIX"/>
    <property type="match status" value="1"/>
</dbReference>
<dbReference type="SUPFAM" id="SSF55811">
    <property type="entry name" value="Nudix"/>
    <property type="match status" value="1"/>
</dbReference>
<sequence length="199" mass="22299">MKSPEQPLTPARIAHILEGLAIDGQHYANNTYDQHRYARIQELARILGGISKDAPPLSTITPVTPKVGVDGAVFKQRELLLIRRRDSHQWALPGGAVEIGETPSEAVIREVVEETGIVMQADYVVGVFDNWMDRRETSHHLYHIVIRGHYVSGELLPQPEEIADVQWVQPEELPPPDQFHPGHYDRVVKVLDGAIGVMD</sequence>
<evidence type="ECO:0000313" key="5">
    <source>
        <dbReference type="EMBL" id="AUW93350.1"/>
    </source>
</evidence>
<dbReference type="Proteomes" id="UP000325292">
    <property type="component" value="Chromosome"/>
</dbReference>
<gene>
    <name evidence="5" type="ORF">BXT84_04765</name>
</gene>
<organism evidence="5 6">
    <name type="scientific">Sulfobacillus thermotolerans</name>
    <dbReference type="NCBI Taxonomy" id="338644"/>
    <lineage>
        <taxon>Bacteria</taxon>
        <taxon>Bacillati</taxon>
        <taxon>Bacillota</taxon>
        <taxon>Clostridia</taxon>
        <taxon>Eubacteriales</taxon>
        <taxon>Clostridiales Family XVII. Incertae Sedis</taxon>
        <taxon>Sulfobacillus</taxon>
    </lineage>
</organism>
<dbReference type="InterPro" id="IPR000086">
    <property type="entry name" value="NUDIX_hydrolase_dom"/>
</dbReference>
<accession>A0ABN5GY84</accession>
<dbReference type="InterPro" id="IPR020084">
    <property type="entry name" value="NUDIX_hydrolase_CS"/>
</dbReference>
<comment type="similarity">
    <text evidence="3">Belongs to the Nudix hydrolase family.</text>
</comment>
<dbReference type="EMBL" id="CP019454">
    <property type="protein sequence ID" value="AUW93350.1"/>
    <property type="molecule type" value="Genomic_DNA"/>
</dbReference>